<accession>A0A183FXY9</accession>
<evidence type="ECO:0000313" key="4">
    <source>
        <dbReference type="WBParaSite" id="HPBE_0001346301-mRNA-1"/>
    </source>
</evidence>
<evidence type="ECO:0000313" key="2">
    <source>
        <dbReference type="EMBL" id="VDO96278.1"/>
    </source>
</evidence>
<name>A0A183FXY9_HELPZ</name>
<evidence type="ECO:0000256" key="1">
    <source>
        <dbReference type="SAM" id="MobiDB-lite"/>
    </source>
</evidence>
<gene>
    <name evidence="2" type="ORF">HPBE_LOCUS13464</name>
</gene>
<evidence type="ECO:0000313" key="3">
    <source>
        <dbReference type="Proteomes" id="UP000050761"/>
    </source>
</evidence>
<reference evidence="2 3" key="1">
    <citation type="submission" date="2018-11" db="EMBL/GenBank/DDBJ databases">
        <authorList>
            <consortium name="Pathogen Informatics"/>
        </authorList>
    </citation>
    <scope>NUCLEOTIDE SEQUENCE [LARGE SCALE GENOMIC DNA]</scope>
</reference>
<protein>
    <submittedName>
        <fullName evidence="2 4">Uncharacterized protein</fullName>
    </submittedName>
</protein>
<proteinExistence type="predicted"/>
<feature type="region of interest" description="Disordered" evidence="1">
    <location>
        <begin position="76"/>
        <end position="113"/>
    </location>
</feature>
<accession>A0A3P8D6W6</accession>
<reference evidence="4" key="2">
    <citation type="submission" date="2019-09" db="UniProtKB">
        <authorList>
            <consortium name="WormBaseParasite"/>
        </authorList>
    </citation>
    <scope>IDENTIFICATION</scope>
</reference>
<dbReference type="WBParaSite" id="HPBE_0001346301-mRNA-1">
    <property type="protein sequence ID" value="HPBE_0001346301-mRNA-1"/>
    <property type="gene ID" value="HPBE_0001346301"/>
</dbReference>
<feature type="compositionally biased region" description="Polar residues" evidence="1">
    <location>
        <begin position="103"/>
        <end position="113"/>
    </location>
</feature>
<sequence length="142" mass="15792">MTSKGVRQSQRIYDFRMSCERRLQNGGVLIGDDQPVRPGRPGLVGMVRGLTFAVVHGEELATWNTASVRFRPVEAPPLFRPHTTKKGAGDRRRTTPNADVDESQQSASLSRNNDNVARARVVKDHPCYSLWVTVPNLVLLAL</sequence>
<dbReference type="AlphaFoldDB" id="A0A183FXY9"/>
<dbReference type="EMBL" id="UZAH01027931">
    <property type="protein sequence ID" value="VDO96278.1"/>
    <property type="molecule type" value="Genomic_DNA"/>
</dbReference>
<dbReference type="Proteomes" id="UP000050761">
    <property type="component" value="Unassembled WGS sequence"/>
</dbReference>
<keyword evidence="3" id="KW-1185">Reference proteome</keyword>
<organism evidence="3 4">
    <name type="scientific">Heligmosomoides polygyrus</name>
    <name type="common">Parasitic roundworm</name>
    <dbReference type="NCBI Taxonomy" id="6339"/>
    <lineage>
        <taxon>Eukaryota</taxon>
        <taxon>Metazoa</taxon>
        <taxon>Ecdysozoa</taxon>
        <taxon>Nematoda</taxon>
        <taxon>Chromadorea</taxon>
        <taxon>Rhabditida</taxon>
        <taxon>Rhabditina</taxon>
        <taxon>Rhabditomorpha</taxon>
        <taxon>Strongyloidea</taxon>
        <taxon>Heligmosomidae</taxon>
        <taxon>Heligmosomoides</taxon>
    </lineage>
</organism>